<dbReference type="SMART" id="SM00740">
    <property type="entry name" value="PASTA"/>
    <property type="match status" value="2"/>
</dbReference>
<evidence type="ECO:0000256" key="5">
    <source>
        <dbReference type="ARBA" id="ARBA00022801"/>
    </source>
</evidence>
<dbReference type="Proteomes" id="UP000831786">
    <property type="component" value="Chromosome"/>
</dbReference>
<proteinExistence type="predicted"/>
<dbReference type="Pfam" id="PF00905">
    <property type="entry name" value="Transpeptidase"/>
    <property type="match status" value="1"/>
</dbReference>
<dbReference type="InterPro" id="IPR001460">
    <property type="entry name" value="PCN-bd_Tpept"/>
</dbReference>
<evidence type="ECO:0000259" key="11">
    <source>
        <dbReference type="PROSITE" id="PS51178"/>
    </source>
</evidence>
<name>A0ABY4FIZ5_9MICO</name>
<protein>
    <submittedName>
        <fullName evidence="12">Transglycosylase domain-containing protein</fullName>
    </submittedName>
</protein>
<evidence type="ECO:0000256" key="6">
    <source>
        <dbReference type="ARBA" id="ARBA00023268"/>
    </source>
</evidence>
<feature type="region of interest" description="Disordered" evidence="9">
    <location>
        <begin position="858"/>
        <end position="892"/>
    </location>
</feature>
<dbReference type="InterPro" id="IPR023346">
    <property type="entry name" value="Lysozyme-like_dom_sf"/>
</dbReference>
<keyword evidence="10" id="KW-0812">Transmembrane</keyword>
<keyword evidence="6" id="KW-0511">Multifunctional enzyme</keyword>
<evidence type="ECO:0000256" key="1">
    <source>
        <dbReference type="ARBA" id="ARBA00022645"/>
    </source>
</evidence>
<evidence type="ECO:0000256" key="2">
    <source>
        <dbReference type="ARBA" id="ARBA00022670"/>
    </source>
</evidence>
<evidence type="ECO:0000256" key="10">
    <source>
        <dbReference type="SAM" id="Phobius"/>
    </source>
</evidence>
<dbReference type="Gene3D" id="3.30.10.20">
    <property type="match status" value="2"/>
</dbReference>
<dbReference type="RefSeq" id="WP_244726884.1">
    <property type="nucleotide sequence ID" value="NZ_CP095045.1"/>
</dbReference>
<evidence type="ECO:0000256" key="3">
    <source>
        <dbReference type="ARBA" id="ARBA00022676"/>
    </source>
</evidence>
<keyword evidence="1" id="KW-0121">Carboxypeptidase</keyword>
<evidence type="ECO:0000256" key="4">
    <source>
        <dbReference type="ARBA" id="ARBA00022679"/>
    </source>
</evidence>
<feature type="compositionally biased region" description="Basic and acidic residues" evidence="9">
    <location>
        <begin position="858"/>
        <end position="867"/>
    </location>
</feature>
<dbReference type="Pfam" id="PF00912">
    <property type="entry name" value="Transgly"/>
    <property type="match status" value="1"/>
</dbReference>
<comment type="catalytic activity">
    <reaction evidence="8">
        <text>[GlcNAc-(1-&gt;4)-Mur2Ac(oyl-L-Ala-gamma-D-Glu-L-Lys-D-Ala-D-Ala)](n)-di-trans,octa-cis-undecaprenyl diphosphate + beta-D-GlcNAc-(1-&gt;4)-Mur2Ac(oyl-L-Ala-gamma-D-Glu-L-Lys-D-Ala-D-Ala)-di-trans,octa-cis-undecaprenyl diphosphate = [GlcNAc-(1-&gt;4)-Mur2Ac(oyl-L-Ala-gamma-D-Glu-L-Lys-D-Ala-D-Ala)](n+1)-di-trans,octa-cis-undecaprenyl diphosphate + di-trans,octa-cis-undecaprenyl diphosphate + H(+)</text>
        <dbReference type="Rhea" id="RHEA:23708"/>
        <dbReference type="Rhea" id="RHEA-COMP:9602"/>
        <dbReference type="Rhea" id="RHEA-COMP:9603"/>
        <dbReference type="ChEBI" id="CHEBI:15378"/>
        <dbReference type="ChEBI" id="CHEBI:58405"/>
        <dbReference type="ChEBI" id="CHEBI:60033"/>
        <dbReference type="ChEBI" id="CHEBI:78435"/>
        <dbReference type="EC" id="2.4.99.28"/>
    </reaction>
</comment>
<dbReference type="InterPro" id="IPR001264">
    <property type="entry name" value="Glyco_trans_51"/>
</dbReference>
<dbReference type="SUPFAM" id="SSF56601">
    <property type="entry name" value="beta-lactamase/transpeptidase-like"/>
    <property type="match status" value="1"/>
</dbReference>
<feature type="transmembrane region" description="Helical" evidence="10">
    <location>
        <begin position="21"/>
        <end position="44"/>
    </location>
</feature>
<dbReference type="SUPFAM" id="SSF53955">
    <property type="entry name" value="Lysozyme-like"/>
    <property type="match status" value="1"/>
</dbReference>
<dbReference type="InterPro" id="IPR050396">
    <property type="entry name" value="Glycosyltr_51/Transpeptidase"/>
</dbReference>
<dbReference type="InterPro" id="IPR005543">
    <property type="entry name" value="PASTA_dom"/>
</dbReference>
<dbReference type="EMBL" id="CP095045">
    <property type="protein sequence ID" value="UOQ56535.1"/>
    <property type="molecule type" value="Genomic_DNA"/>
</dbReference>
<keyword evidence="10" id="KW-1133">Transmembrane helix</keyword>
<keyword evidence="10" id="KW-0472">Membrane</keyword>
<evidence type="ECO:0000256" key="8">
    <source>
        <dbReference type="ARBA" id="ARBA00049902"/>
    </source>
</evidence>
<dbReference type="InterPro" id="IPR036950">
    <property type="entry name" value="PBP_transglycosylase"/>
</dbReference>
<feature type="domain" description="PASTA" evidence="11">
    <location>
        <begin position="754"/>
        <end position="820"/>
    </location>
</feature>
<dbReference type="InterPro" id="IPR012338">
    <property type="entry name" value="Beta-lactam/transpept-like"/>
</dbReference>
<feature type="compositionally biased region" description="Polar residues" evidence="9">
    <location>
        <begin position="871"/>
        <end position="886"/>
    </location>
</feature>
<keyword evidence="4" id="KW-0808">Transferase</keyword>
<comment type="catalytic activity">
    <reaction evidence="7">
        <text>Preferential cleavage: (Ac)2-L-Lys-D-Ala-|-D-Ala. Also transpeptidation of peptidyl-alanyl moieties that are N-acyl substituents of D-alanine.</text>
        <dbReference type="EC" id="3.4.16.4"/>
    </reaction>
</comment>
<dbReference type="Gene3D" id="1.10.3810.10">
    <property type="entry name" value="Biosynthetic peptidoglycan transglycosylase-like"/>
    <property type="match status" value="1"/>
</dbReference>
<keyword evidence="13" id="KW-1185">Reference proteome</keyword>
<accession>A0ABY4FIZ5</accession>
<evidence type="ECO:0000313" key="13">
    <source>
        <dbReference type="Proteomes" id="UP000831786"/>
    </source>
</evidence>
<dbReference type="PANTHER" id="PTHR32282:SF33">
    <property type="entry name" value="PEPTIDOGLYCAN GLYCOSYLTRANSFERASE"/>
    <property type="match status" value="1"/>
</dbReference>
<reference evidence="12 13" key="1">
    <citation type="submission" date="2022-04" db="EMBL/GenBank/DDBJ databases">
        <title>Leucobacter sp. isolated from rhizosphere of garlic.</title>
        <authorList>
            <person name="Won M."/>
            <person name="Lee C.-M."/>
            <person name="Woen H.-Y."/>
            <person name="Kwon S.-W."/>
        </authorList>
    </citation>
    <scope>NUCLEOTIDE SEQUENCE [LARGE SCALE GENOMIC DNA]</scope>
    <source>
        <strain evidence="12 13">H21R-40</strain>
    </source>
</reference>
<evidence type="ECO:0000256" key="9">
    <source>
        <dbReference type="SAM" id="MobiDB-lite"/>
    </source>
</evidence>
<dbReference type="PANTHER" id="PTHR32282">
    <property type="entry name" value="BINDING PROTEIN TRANSPEPTIDASE, PUTATIVE-RELATED"/>
    <property type="match status" value="1"/>
</dbReference>
<dbReference type="PROSITE" id="PS51178">
    <property type="entry name" value="PASTA"/>
    <property type="match status" value="1"/>
</dbReference>
<dbReference type="Pfam" id="PF03793">
    <property type="entry name" value="PASTA"/>
    <property type="match status" value="2"/>
</dbReference>
<sequence>MTRQTFKSSRVRSVKPRSAGGALGGILGAIAMSAIAGVLVTAAVTPVVAFSGTAANTAVDIFNKLPDHLDPGQLAEPSTLYATGSDGVSYELATFYDQDRETVAWDSISQFVKDAAVAEEDPRFYTHGGVDVLATSRALLQNAAGQNLSGASTITMQYVRNVLIQEAYAIPDKEKRDAAYKDAMRQDMDRKLKEMKLAISIEKQFSKDDILLGYLNIALYGRQIYGIESAAQYYYGKSAQDVTLAEAASLVAIVNNPSLYQLDVEENIPANKERRDKILASMLSHGKITQAQYDEAVATEIATNITPRVAGCNVAEANFGLGHFCDYVLRYIKQDPNFGETATEREFNFSRGGYKIYTTIDLDMQAAGLQATHENVPALMEGIDVGSASVSTQVGTGRVLAMVQNKPFNNAEDFLASNPEYTTVNYNTDEEYGGSSGFQVGSTFKPITLAEWIRTGHSVRDIVNVNGRSVQENSFSASCLVDGVYGYGSFTFSNDNDGTKGNQPVLTAIAQSVNGGLVSMQQKMDLCGTFETAQNLGIHRASDQPVWTQEEADLGYVSQDLVGQIKVPTLHQESRDLSMVPSNVYGGIDEIAPITMAAAYGAFAGDGTVCTPVPIDAIVDSDDDPVPFTKSECTQGIAPEVAAGVAYALNYTVNNGLARHAQSWSGVPHLAKTGTTDDVVDNWTVGSSTTVSTATWVGNAGPVQRADGSWGRVSTMGFGGLMTADQSIWPAIMNVADNKYGGTAFPEPSESSLRVTTVKVPDLKGLSFEDASKQLEQLGFTVSDGGEIDSSVAQGMVASTDPAAGTDAQLGTGVTVYRSNGQAATIPDGLVGSSGNDAKSTLNSAGFSNVDFVCEAGGKDNPKKDKVTAVSPASGTEARTSSQVTLTLKCDD</sequence>
<keyword evidence="2" id="KW-0645">Protease</keyword>
<evidence type="ECO:0000313" key="12">
    <source>
        <dbReference type="EMBL" id="UOQ56535.1"/>
    </source>
</evidence>
<evidence type="ECO:0000256" key="7">
    <source>
        <dbReference type="ARBA" id="ARBA00034000"/>
    </source>
</evidence>
<dbReference type="CDD" id="cd06577">
    <property type="entry name" value="PASTA_pknB"/>
    <property type="match status" value="2"/>
</dbReference>
<dbReference type="Gene3D" id="3.40.710.10">
    <property type="entry name" value="DD-peptidase/beta-lactamase superfamily"/>
    <property type="match status" value="1"/>
</dbReference>
<organism evidence="12 13">
    <name type="scientific">Leucobacter allii</name>
    <dbReference type="NCBI Taxonomy" id="2932247"/>
    <lineage>
        <taxon>Bacteria</taxon>
        <taxon>Bacillati</taxon>
        <taxon>Actinomycetota</taxon>
        <taxon>Actinomycetes</taxon>
        <taxon>Micrococcales</taxon>
        <taxon>Microbacteriaceae</taxon>
        <taxon>Leucobacter</taxon>
    </lineage>
</organism>
<gene>
    <name evidence="12" type="ORF">MUN78_12735</name>
</gene>
<keyword evidence="3" id="KW-0328">Glycosyltransferase</keyword>
<keyword evidence="5" id="KW-0378">Hydrolase</keyword>